<protein>
    <recommendedName>
        <fullName evidence="1">Serine-threonine/tyrosine-protein kinase catalytic domain-containing protein</fullName>
    </recommendedName>
</protein>
<comment type="caution">
    <text evidence="2">The sequence shown here is derived from an EMBL/GenBank/DDBJ whole genome shotgun (WGS) entry which is preliminary data.</text>
</comment>
<reference evidence="2" key="1">
    <citation type="submission" date="2021-02" db="EMBL/GenBank/DDBJ databases">
        <authorList>
            <person name="Dougan E. K."/>
            <person name="Rhodes N."/>
            <person name="Thang M."/>
            <person name="Chan C."/>
        </authorList>
    </citation>
    <scope>NUCLEOTIDE SEQUENCE</scope>
</reference>
<dbReference type="GO" id="GO:0004672">
    <property type="term" value="F:protein kinase activity"/>
    <property type="evidence" value="ECO:0007669"/>
    <property type="project" value="InterPro"/>
</dbReference>
<dbReference type="InterPro" id="IPR001245">
    <property type="entry name" value="Ser-Thr/Tyr_kinase_cat_dom"/>
</dbReference>
<sequence length="78" mass="8879">LWEMFSDGQTPWVNWTKRTEVAEKLKAMAQNAEEPFDAAAEFPHQVKYPAEAHAVLLSCMKVPEADRPAFAELAQQFE</sequence>
<dbReference type="Pfam" id="PF07714">
    <property type="entry name" value="PK_Tyr_Ser-Thr"/>
    <property type="match status" value="1"/>
</dbReference>
<dbReference type="AlphaFoldDB" id="A0A812THP2"/>
<proteinExistence type="predicted"/>
<dbReference type="Proteomes" id="UP000649617">
    <property type="component" value="Unassembled WGS sequence"/>
</dbReference>
<evidence type="ECO:0000313" key="3">
    <source>
        <dbReference type="Proteomes" id="UP000649617"/>
    </source>
</evidence>
<gene>
    <name evidence="2" type="ORF">SPIL2461_LOCUS13654</name>
</gene>
<keyword evidence="3" id="KW-1185">Reference proteome</keyword>
<feature type="non-terminal residue" evidence="2">
    <location>
        <position position="78"/>
    </location>
</feature>
<name>A0A812THP2_SYMPI</name>
<organism evidence="2 3">
    <name type="scientific">Symbiodinium pilosum</name>
    <name type="common">Dinoflagellate</name>
    <dbReference type="NCBI Taxonomy" id="2952"/>
    <lineage>
        <taxon>Eukaryota</taxon>
        <taxon>Sar</taxon>
        <taxon>Alveolata</taxon>
        <taxon>Dinophyceae</taxon>
        <taxon>Suessiales</taxon>
        <taxon>Symbiodiniaceae</taxon>
        <taxon>Symbiodinium</taxon>
    </lineage>
</organism>
<dbReference type="EMBL" id="CAJNIZ010030147">
    <property type="protein sequence ID" value="CAE7521581.1"/>
    <property type="molecule type" value="Genomic_DNA"/>
</dbReference>
<dbReference type="OrthoDB" id="4062651at2759"/>
<feature type="domain" description="Serine-threonine/tyrosine-protein kinase catalytic" evidence="1">
    <location>
        <begin position="1"/>
        <end position="77"/>
    </location>
</feature>
<evidence type="ECO:0000259" key="1">
    <source>
        <dbReference type="Pfam" id="PF07714"/>
    </source>
</evidence>
<feature type="non-terminal residue" evidence="2">
    <location>
        <position position="1"/>
    </location>
</feature>
<evidence type="ECO:0000313" key="2">
    <source>
        <dbReference type="EMBL" id="CAE7521581.1"/>
    </source>
</evidence>
<accession>A0A812THP2</accession>
<dbReference type="Gene3D" id="1.10.510.10">
    <property type="entry name" value="Transferase(Phosphotransferase) domain 1"/>
    <property type="match status" value="1"/>
</dbReference>